<proteinExistence type="predicted"/>
<gene>
    <name evidence="2" type="ORF">FGW20_11465</name>
</gene>
<evidence type="ECO:0008006" key="4">
    <source>
        <dbReference type="Google" id="ProtNLM"/>
    </source>
</evidence>
<comment type="caution">
    <text evidence="2">The sequence shown here is derived from an EMBL/GenBank/DDBJ whole genome shotgun (WGS) entry which is preliminary data.</text>
</comment>
<accession>A0ABT8M4X4</accession>
<organism evidence="2 3">
    <name type="scientific">Methanoculleus methanifontis</name>
    <dbReference type="NCBI Taxonomy" id="2584086"/>
    <lineage>
        <taxon>Archaea</taxon>
        <taxon>Methanobacteriati</taxon>
        <taxon>Methanobacteriota</taxon>
        <taxon>Stenosarchaea group</taxon>
        <taxon>Methanomicrobia</taxon>
        <taxon>Methanomicrobiales</taxon>
        <taxon>Methanomicrobiaceae</taxon>
        <taxon>Methanoculleus</taxon>
    </lineage>
</organism>
<name>A0ABT8M4X4_9EURY</name>
<keyword evidence="3" id="KW-1185">Reference proteome</keyword>
<dbReference type="Proteomes" id="UP001168423">
    <property type="component" value="Unassembled WGS sequence"/>
</dbReference>
<dbReference type="EMBL" id="VCYI01000017">
    <property type="protein sequence ID" value="MDN7013639.1"/>
    <property type="molecule type" value="Genomic_DNA"/>
</dbReference>
<dbReference type="RefSeq" id="WP_301678238.1">
    <property type="nucleotide sequence ID" value="NZ_VCYI01000017.1"/>
</dbReference>
<feature type="region of interest" description="Disordered" evidence="1">
    <location>
        <begin position="192"/>
        <end position="239"/>
    </location>
</feature>
<evidence type="ECO:0000313" key="3">
    <source>
        <dbReference type="Proteomes" id="UP001168423"/>
    </source>
</evidence>
<protein>
    <recommendedName>
        <fullName evidence="4">DUF3821 domain-containing protein</fullName>
    </recommendedName>
</protein>
<reference evidence="2" key="1">
    <citation type="submission" date="2019-05" db="EMBL/GenBank/DDBJ databases">
        <title>Isolation and characterization of methanogens from the cold seep sediment at Four-Way Closure Ridge.</title>
        <authorList>
            <person name="You Y.-T."/>
            <person name="Chen S.-C."/>
            <person name="Zhang W.-L."/>
            <person name="Lai M.-C."/>
        </authorList>
    </citation>
    <scope>NUCLEOTIDE SEQUENCE</scope>
    <source>
        <strain evidence="2">FWC-SCC3</strain>
    </source>
</reference>
<sequence length="389" mass="39223">MSRPGALLLLLLLLIPAASAATISISPERIDPGDTVNVDINSLPDGAAFSFAIRGEFDVNPGDTFAFTARDLVLPFSLGSGEVSAYSRGTEWTGLSVQMPDGASASLSNSADANGEFRTTQNYNISSGTYSAITLDGRAAPATERVVTEVTMQGVKTGPDDGRISFAIDGITHGTATVTVYVDGREALSRAVTIGSSSPTPTATATATSSPGSSGGNGGSTNPTPGSATVTSADGKASLTGTDLEGAGLLAVATQGTVPTGWSPDGKAYAVTPEGREFSPAAVLSFRLPSVNATATLARYENGAWTPVPSKVEGDRITAPVSRSGSYVLLVATPAVEPTATATVTAASPTQTATQATSATTTPTAAPVAPLLPLAALAILMMLGRKRKV</sequence>
<feature type="compositionally biased region" description="Low complexity" evidence="1">
    <location>
        <begin position="195"/>
        <end position="212"/>
    </location>
</feature>
<evidence type="ECO:0000313" key="2">
    <source>
        <dbReference type="EMBL" id="MDN7013639.1"/>
    </source>
</evidence>
<evidence type="ECO:0000256" key="1">
    <source>
        <dbReference type="SAM" id="MobiDB-lite"/>
    </source>
</evidence>